<evidence type="ECO:0000313" key="5">
    <source>
        <dbReference type="Proteomes" id="UP001344632"/>
    </source>
</evidence>
<dbReference type="Pfam" id="PF05036">
    <property type="entry name" value="SPOR"/>
    <property type="match status" value="1"/>
</dbReference>
<feature type="compositionally biased region" description="Basic and acidic residues" evidence="1">
    <location>
        <begin position="26"/>
        <end position="65"/>
    </location>
</feature>
<protein>
    <submittedName>
        <fullName evidence="4">SPOR domain-containing protein</fullName>
    </submittedName>
</protein>
<keyword evidence="2" id="KW-0812">Transmembrane</keyword>
<gene>
    <name evidence="4" type="ORF">P4H66_17360</name>
</gene>
<dbReference type="RefSeq" id="WP_326089271.1">
    <property type="nucleotide sequence ID" value="NZ_JARLKZ010000014.1"/>
</dbReference>
<evidence type="ECO:0000256" key="1">
    <source>
        <dbReference type="SAM" id="MobiDB-lite"/>
    </source>
</evidence>
<feature type="transmembrane region" description="Helical" evidence="2">
    <location>
        <begin position="156"/>
        <end position="178"/>
    </location>
</feature>
<organism evidence="4 5">
    <name type="scientific">Paenibacillus dokdonensis</name>
    <dbReference type="NCBI Taxonomy" id="2567944"/>
    <lineage>
        <taxon>Bacteria</taxon>
        <taxon>Bacillati</taxon>
        <taxon>Bacillota</taxon>
        <taxon>Bacilli</taxon>
        <taxon>Bacillales</taxon>
        <taxon>Paenibacillaceae</taxon>
        <taxon>Paenibacillus</taxon>
    </lineage>
</organism>
<evidence type="ECO:0000313" key="4">
    <source>
        <dbReference type="EMBL" id="MEC0241589.1"/>
    </source>
</evidence>
<sequence length="417" mass="46484">MTVNKARMTFRFNEESSHKLKVVQEEQKAARHASEEKMSMQDIPGLEHPDSSHAPRREHIEESVQKNRKSLTVIPGPMQGWTDPFHKDDPWSEMLSGEQPYQVEEDFNRNDRYDLDAYDTGVMDHKDEWRDLADSVYPELGDASYRPRRPASLWKVIGTVTGAIVTGALFGFVVLSFFKDGSEGSIIPVKPSTENVSSAQTETGKAAPVAVKVQGQSYYMLQYGVFSSKERVEQAQKELQQYGIAAGTDADQENRVYAGMSTDREQAKLLSNQLKAQGLELYVKEITLPAASTMEFGGEADIVNQYFAVSSELVSSLSQLSAALLGQESPAALNAENTAALTDLHSRWMEAMKSLQTGLGTGEEELGKQMEQTMNSAISAITEYNRNRSKGHLWEVQSSMMQYISEQKELISKLEKA</sequence>
<keyword evidence="2" id="KW-0472">Membrane</keyword>
<dbReference type="Proteomes" id="UP001344632">
    <property type="component" value="Unassembled WGS sequence"/>
</dbReference>
<dbReference type="InterPro" id="IPR007730">
    <property type="entry name" value="SPOR-like_dom"/>
</dbReference>
<accession>A0ABU6GQB0</accession>
<dbReference type="EMBL" id="JARLKZ010000014">
    <property type="protein sequence ID" value="MEC0241589.1"/>
    <property type="molecule type" value="Genomic_DNA"/>
</dbReference>
<keyword evidence="5" id="KW-1185">Reference proteome</keyword>
<keyword evidence="2" id="KW-1133">Transmembrane helix</keyword>
<evidence type="ECO:0000256" key="2">
    <source>
        <dbReference type="SAM" id="Phobius"/>
    </source>
</evidence>
<dbReference type="Gene3D" id="3.30.70.1070">
    <property type="entry name" value="Sporulation related repeat"/>
    <property type="match status" value="1"/>
</dbReference>
<proteinExistence type="predicted"/>
<comment type="caution">
    <text evidence="4">The sequence shown here is derived from an EMBL/GenBank/DDBJ whole genome shotgun (WGS) entry which is preliminary data.</text>
</comment>
<evidence type="ECO:0000259" key="3">
    <source>
        <dbReference type="Pfam" id="PF05036"/>
    </source>
</evidence>
<dbReference type="InterPro" id="IPR036680">
    <property type="entry name" value="SPOR-like_sf"/>
</dbReference>
<dbReference type="SUPFAM" id="SSF110997">
    <property type="entry name" value="Sporulation related repeat"/>
    <property type="match status" value="1"/>
</dbReference>
<name>A0ABU6GQB0_9BACL</name>
<reference evidence="4 5" key="1">
    <citation type="submission" date="2023-03" db="EMBL/GenBank/DDBJ databases">
        <title>Bacillus Genome Sequencing.</title>
        <authorList>
            <person name="Dunlap C."/>
        </authorList>
    </citation>
    <scope>NUCLEOTIDE SEQUENCE [LARGE SCALE GENOMIC DNA]</scope>
    <source>
        <strain evidence="4 5">BD-525</strain>
    </source>
</reference>
<feature type="region of interest" description="Disordered" evidence="1">
    <location>
        <begin position="26"/>
        <end position="68"/>
    </location>
</feature>
<feature type="domain" description="SPOR" evidence="3">
    <location>
        <begin position="216"/>
        <end position="283"/>
    </location>
</feature>